<dbReference type="InterPro" id="IPR036097">
    <property type="entry name" value="HisK_dim/P_sf"/>
</dbReference>
<dbReference type="Pfam" id="PF02518">
    <property type="entry name" value="HATPase_c"/>
    <property type="match status" value="1"/>
</dbReference>
<dbReference type="SUPFAM" id="SSF55874">
    <property type="entry name" value="ATPase domain of HSP90 chaperone/DNA topoisomerase II/histidine kinase"/>
    <property type="match status" value="1"/>
</dbReference>
<dbReference type="AlphaFoldDB" id="A0A545TS24"/>
<dbReference type="Gene3D" id="3.30.565.10">
    <property type="entry name" value="Histidine kinase-like ATPase, C-terminal domain"/>
    <property type="match status" value="1"/>
</dbReference>
<dbReference type="SMART" id="SM00388">
    <property type="entry name" value="HisKA"/>
    <property type="match status" value="1"/>
</dbReference>
<sequence length="410" mass="46025">MITTDFERDYTLKELIPSNRYSRIANALSQFGFDYFEIIDLDQSILFSQGKSSNIESLPLILELEAIGHFQYDQENKSIAQAASNMLIEILQANWRYHMASSLHVQVSQEDYHALKLKNEQLEDSEQRYKNLADQLEQRVKKQVKVIEASQRKLYEAEKMASIGQLAAGIAHEINNPIGFISSNLNTASEYIEELALSINDLLHKEVKPVTESREKLPEEELLDDFQELVGESINGAKRIARIVSDLKAYSNVELAQEQLVNLTENIELAKRIFLSSTDKSININIRQYPIEPTYCKPSHINQLLLNLLNNASDAMGSEGEISILCQMKNNDIFVEVTDNGCGINEEDVKHVFEPFFTTKDVGSGTGLGLTVCQDIIRAHDGSISLSSKIGLGTSVKILLPIKNTPTSNE</sequence>
<feature type="coiled-coil region" evidence="4">
    <location>
        <begin position="105"/>
        <end position="153"/>
    </location>
</feature>
<evidence type="ECO:0000256" key="1">
    <source>
        <dbReference type="ARBA" id="ARBA00000085"/>
    </source>
</evidence>
<keyword evidence="4" id="KW-0175">Coiled coil</keyword>
<evidence type="ECO:0000259" key="5">
    <source>
        <dbReference type="PROSITE" id="PS50109"/>
    </source>
</evidence>
<gene>
    <name evidence="6" type="ORF">FLL46_26795</name>
</gene>
<evidence type="ECO:0000256" key="3">
    <source>
        <dbReference type="ARBA" id="ARBA00022553"/>
    </source>
</evidence>
<proteinExistence type="predicted"/>
<evidence type="ECO:0000256" key="2">
    <source>
        <dbReference type="ARBA" id="ARBA00012438"/>
    </source>
</evidence>
<dbReference type="CDD" id="cd00082">
    <property type="entry name" value="HisKA"/>
    <property type="match status" value="1"/>
</dbReference>
<evidence type="ECO:0000313" key="7">
    <source>
        <dbReference type="Proteomes" id="UP000315439"/>
    </source>
</evidence>
<dbReference type="GO" id="GO:0000155">
    <property type="term" value="F:phosphorelay sensor kinase activity"/>
    <property type="evidence" value="ECO:0007669"/>
    <property type="project" value="InterPro"/>
</dbReference>
<dbReference type="InterPro" id="IPR036890">
    <property type="entry name" value="HATPase_C_sf"/>
</dbReference>
<dbReference type="Proteomes" id="UP000315439">
    <property type="component" value="Unassembled WGS sequence"/>
</dbReference>
<reference evidence="6 7" key="1">
    <citation type="submission" date="2019-07" db="EMBL/GenBank/DDBJ databases">
        <title>Draft genome for Aliikangiella sp. M105.</title>
        <authorList>
            <person name="Wang G."/>
        </authorList>
    </citation>
    <scope>NUCLEOTIDE SEQUENCE [LARGE SCALE GENOMIC DNA]</scope>
    <source>
        <strain evidence="6 7">M105</strain>
    </source>
</reference>
<dbReference type="EC" id="2.7.13.3" evidence="2"/>
<keyword evidence="7" id="KW-1185">Reference proteome</keyword>
<dbReference type="PANTHER" id="PTHR43065:SF50">
    <property type="entry name" value="HISTIDINE KINASE"/>
    <property type="match status" value="1"/>
</dbReference>
<dbReference type="InterPro" id="IPR003661">
    <property type="entry name" value="HisK_dim/P_dom"/>
</dbReference>
<dbReference type="PROSITE" id="PS50109">
    <property type="entry name" value="HIS_KIN"/>
    <property type="match status" value="1"/>
</dbReference>
<dbReference type="EMBL" id="VIKS01000019">
    <property type="protein sequence ID" value="TQV80019.1"/>
    <property type="molecule type" value="Genomic_DNA"/>
</dbReference>
<comment type="caution">
    <text evidence="6">The sequence shown here is derived from an EMBL/GenBank/DDBJ whole genome shotgun (WGS) entry which is preliminary data.</text>
</comment>
<dbReference type="PANTHER" id="PTHR43065">
    <property type="entry name" value="SENSOR HISTIDINE KINASE"/>
    <property type="match status" value="1"/>
</dbReference>
<accession>A0A545TS24</accession>
<dbReference type="PRINTS" id="PR00344">
    <property type="entry name" value="BCTRLSENSOR"/>
</dbReference>
<dbReference type="SUPFAM" id="SSF47384">
    <property type="entry name" value="Homodimeric domain of signal transducing histidine kinase"/>
    <property type="match status" value="1"/>
</dbReference>
<evidence type="ECO:0000256" key="4">
    <source>
        <dbReference type="SAM" id="Coils"/>
    </source>
</evidence>
<keyword evidence="3" id="KW-0597">Phosphoprotein</keyword>
<dbReference type="Gene3D" id="1.10.287.130">
    <property type="match status" value="1"/>
</dbReference>
<dbReference type="SMART" id="SM00387">
    <property type="entry name" value="HATPase_c"/>
    <property type="match status" value="1"/>
</dbReference>
<evidence type="ECO:0000313" key="6">
    <source>
        <dbReference type="EMBL" id="TQV80019.1"/>
    </source>
</evidence>
<dbReference type="InterPro" id="IPR003594">
    <property type="entry name" value="HATPase_dom"/>
</dbReference>
<name>A0A545TS24_9GAMM</name>
<dbReference type="InterPro" id="IPR005467">
    <property type="entry name" value="His_kinase_dom"/>
</dbReference>
<comment type="catalytic activity">
    <reaction evidence="1">
        <text>ATP + protein L-histidine = ADP + protein N-phospho-L-histidine.</text>
        <dbReference type="EC" id="2.7.13.3"/>
    </reaction>
</comment>
<dbReference type="RefSeq" id="WP_142935513.1">
    <property type="nucleotide sequence ID" value="NZ_ML660175.1"/>
</dbReference>
<dbReference type="InterPro" id="IPR004358">
    <property type="entry name" value="Sig_transdc_His_kin-like_C"/>
</dbReference>
<dbReference type="OrthoDB" id="1931120at2"/>
<feature type="domain" description="Histidine kinase" evidence="5">
    <location>
        <begin position="169"/>
        <end position="404"/>
    </location>
</feature>
<protein>
    <recommendedName>
        <fullName evidence="2">histidine kinase</fullName>
        <ecNumber evidence="2">2.7.13.3</ecNumber>
    </recommendedName>
</protein>
<organism evidence="6 7">
    <name type="scientific">Aliikangiella coralliicola</name>
    <dbReference type="NCBI Taxonomy" id="2592383"/>
    <lineage>
        <taxon>Bacteria</taxon>
        <taxon>Pseudomonadati</taxon>
        <taxon>Pseudomonadota</taxon>
        <taxon>Gammaproteobacteria</taxon>
        <taxon>Oceanospirillales</taxon>
        <taxon>Pleioneaceae</taxon>
        <taxon>Aliikangiella</taxon>
    </lineage>
</organism>